<dbReference type="CDD" id="cd06261">
    <property type="entry name" value="TM_PBP2"/>
    <property type="match status" value="1"/>
</dbReference>
<reference evidence="9 10" key="1">
    <citation type="journal article" date="2019" name="Int. J. Syst. Evol. Microbiol.">
        <title>The Global Catalogue of Microorganisms (GCM) 10K type strain sequencing project: providing services to taxonomists for standard genome sequencing and annotation.</title>
        <authorList>
            <consortium name="The Broad Institute Genomics Platform"/>
            <consortium name="The Broad Institute Genome Sequencing Center for Infectious Disease"/>
            <person name="Wu L."/>
            <person name="Ma J."/>
        </authorList>
    </citation>
    <scope>NUCLEOTIDE SEQUENCE [LARGE SCALE GENOMIC DNA]</scope>
    <source>
        <strain evidence="9 10">PSRA2</strain>
    </source>
</reference>
<keyword evidence="4 7" id="KW-0812">Transmembrane</keyword>
<protein>
    <submittedName>
        <fullName evidence="9">Carbohydrate ABC transporter permease</fullName>
    </submittedName>
</protein>
<keyword evidence="3" id="KW-1003">Cell membrane</keyword>
<dbReference type="PROSITE" id="PS50928">
    <property type="entry name" value="ABC_TM1"/>
    <property type="match status" value="1"/>
</dbReference>
<evidence type="ECO:0000256" key="4">
    <source>
        <dbReference type="ARBA" id="ARBA00022692"/>
    </source>
</evidence>
<comment type="subcellular location">
    <subcellularLocation>
        <location evidence="1 7">Cell membrane</location>
        <topology evidence="1 7">Multi-pass membrane protein</topology>
    </subcellularLocation>
</comment>
<keyword evidence="5 7" id="KW-1133">Transmembrane helix</keyword>
<dbReference type="PANTHER" id="PTHR43005">
    <property type="entry name" value="BLR7065 PROTEIN"/>
    <property type="match status" value="1"/>
</dbReference>
<feature type="transmembrane region" description="Helical" evidence="7">
    <location>
        <begin position="196"/>
        <end position="219"/>
    </location>
</feature>
<evidence type="ECO:0000256" key="7">
    <source>
        <dbReference type="RuleBase" id="RU363032"/>
    </source>
</evidence>
<feature type="transmembrane region" description="Helical" evidence="7">
    <location>
        <begin position="146"/>
        <end position="167"/>
    </location>
</feature>
<dbReference type="Proteomes" id="UP001596406">
    <property type="component" value="Unassembled WGS sequence"/>
</dbReference>
<name>A0ABD5UC04_9EURY</name>
<evidence type="ECO:0000256" key="1">
    <source>
        <dbReference type="ARBA" id="ARBA00004651"/>
    </source>
</evidence>
<dbReference type="AlphaFoldDB" id="A0ABD5UC04"/>
<keyword evidence="10" id="KW-1185">Reference proteome</keyword>
<dbReference type="RefSeq" id="WP_304448450.1">
    <property type="nucleotide sequence ID" value="NZ_JARRAH010000001.1"/>
</dbReference>
<evidence type="ECO:0000313" key="9">
    <source>
        <dbReference type="EMBL" id="MFC6836772.1"/>
    </source>
</evidence>
<accession>A0ABD5UC04</accession>
<evidence type="ECO:0000256" key="3">
    <source>
        <dbReference type="ARBA" id="ARBA00022475"/>
    </source>
</evidence>
<comment type="caution">
    <text evidence="9">The sequence shown here is derived from an EMBL/GenBank/DDBJ whole genome shotgun (WGS) entry which is preliminary data.</text>
</comment>
<dbReference type="PANTHER" id="PTHR43005:SF1">
    <property type="entry name" value="SPERMIDINE_PUTRESCINE TRANSPORT SYSTEM PERMEASE PROTEIN"/>
    <property type="match status" value="1"/>
</dbReference>
<dbReference type="SUPFAM" id="SSF161098">
    <property type="entry name" value="MetI-like"/>
    <property type="match status" value="1"/>
</dbReference>
<evidence type="ECO:0000259" key="8">
    <source>
        <dbReference type="PROSITE" id="PS50928"/>
    </source>
</evidence>
<evidence type="ECO:0000256" key="2">
    <source>
        <dbReference type="ARBA" id="ARBA00022448"/>
    </source>
</evidence>
<evidence type="ECO:0000313" key="10">
    <source>
        <dbReference type="Proteomes" id="UP001596406"/>
    </source>
</evidence>
<evidence type="ECO:0000256" key="6">
    <source>
        <dbReference type="ARBA" id="ARBA00023136"/>
    </source>
</evidence>
<feature type="transmembrane region" description="Helical" evidence="7">
    <location>
        <begin position="36"/>
        <end position="57"/>
    </location>
</feature>
<dbReference type="GO" id="GO:0005886">
    <property type="term" value="C:plasma membrane"/>
    <property type="evidence" value="ECO:0007669"/>
    <property type="project" value="UniProtKB-SubCell"/>
</dbReference>
<keyword evidence="6 7" id="KW-0472">Membrane</keyword>
<evidence type="ECO:0000256" key="5">
    <source>
        <dbReference type="ARBA" id="ARBA00022989"/>
    </source>
</evidence>
<keyword evidence="2 7" id="KW-0813">Transport</keyword>
<feature type="transmembrane region" description="Helical" evidence="7">
    <location>
        <begin position="298"/>
        <end position="321"/>
    </location>
</feature>
<proteinExistence type="inferred from homology"/>
<feature type="transmembrane region" description="Helical" evidence="7">
    <location>
        <begin position="240"/>
        <end position="259"/>
    </location>
</feature>
<dbReference type="Pfam" id="PF00528">
    <property type="entry name" value="BPD_transp_1"/>
    <property type="match status" value="1"/>
</dbReference>
<sequence>MGTETETRTQRDAGGGRSGAYTRSVRWLETLDESQFAYLLLAPVFLLLGLIAFWPLLSTFELSLHADRLTGATRVGEFVGLQNYVELFTGQKALVNPFFSLEQPLQSALVVTLVFTVVSVLFETVIGFGQALVLDQDFRGRRWVRVAIILPWAVPIVIQGMIFYLMFQPGVGFAVGPLSDLGIISSQPFNDLGSSLLLIIVADIWKTSAFMALLILAGLQSIDRSLYDVARVSGASRVQQFRYITLPLVIPTVAVAMLFRTIDAARVFGLIEASGAGCTTVPSLSCQVVTTFFTIGRYGTAAAIAFTTAGIISLLVAVNIARLARGGL</sequence>
<dbReference type="InterPro" id="IPR000515">
    <property type="entry name" value="MetI-like"/>
</dbReference>
<dbReference type="EMBL" id="JBHSXM010000001">
    <property type="protein sequence ID" value="MFC6836772.1"/>
    <property type="molecule type" value="Genomic_DNA"/>
</dbReference>
<feature type="domain" description="ABC transmembrane type-1" evidence="8">
    <location>
        <begin position="109"/>
        <end position="319"/>
    </location>
</feature>
<gene>
    <name evidence="9" type="ORF">ACFQHK_09635</name>
</gene>
<dbReference type="Gene3D" id="1.10.3720.10">
    <property type="entry name" value="MetI-like"/>
    <property type="match status" value="1"/>
</dbReference>
<feature type="transmembrane region" description="Helical" evidence="7">
    <location>
        <begin position="108"/>
        <end position="134"/>
    </location>
</feature>
<organism evidence="9 10">
    <name type="scientific">Halomarina ordinaria</name>
    <dbReference type="NCBI Taxonomy" id="3033939"/>
    <lineage>
        <taxon>Archaea</taxon>
        <taxon>Methanobacteriati</taxon>
        <taxon>Methanobacteriota</taxon>
        <taxon>Stenosarchaea group</taxon>
        <taxon>Halobacteria</taxon>
        <taxon>Halobacteriales</taxon>
        <taxon>Natronomonadaceae</taxon>
        <taxon>Halomarina</taxon>
    </lineage>
</organism>
<dbReference type="InterPro" id="IPR035906">
    <property type="entry name" value="MetI-like_sf"/>
</dbReference>
<comment type="similarity">
    <text evidence="7">Belongs to the binding-protein-dependent transport system permease family.</text>
</comment>